<dbReference type="AlphaFoldDB" id="A0A8D2JGF7"/>
<dbReference type="Ensembl" id="ENSVKKT00000009723.1">
    <property type="protein sequence ID" value="ENSVKKP00000009485.1"/>
    <property type="gene ID" value="ENSVKKG00000006711.1"/>
</dbReference>
<evidence type="ECO:0000256" key="1">
    <source>
        <dbReference type="SAM" id="MobiDB-lite"/>
    </source>
</evidence>
<dbReference type="InterPro" id="IPR013087">
    <property type="entry name" value="Znf_C2H2_type"/>
</dbReference>
<evidence type="ECO:0000313" key="3">
    <source>
        <dbReference type="Ensembl" id="ENSVKKP00000009485.1"/>
    </source>
</evidence>
<feature type="region of interest" description="Disordered" evidence="1">
    <location>
        <begin position="171"/>
        <end position="227"/>
    </location>
</feature>
<dbReference type="InterPro" id="IPR039258">
    <property type="entry name" value="ZNF511"/>
</dbReference>
<dbReference type="PANTHER" id="PTHR21354">
    <property type="entry name" value="ZINC FINGER PROTEIN 511"/>
    <property type="match status" value="1"/>
</dbReference>
<dbReference type="PANTHER" id="PTHR21354:SF0">
    <property type="entry name" value="ZINC FINGER PROTEIN 511"/>
    <property type="match status" value="1"/>
</dbReference>
<reference evidence="3" key="2">
    <citation type="submission" date="2025-09" db="UniProtKB">
        <authorList>
            <consortium name="Ensembl"/>
        </authorList>
    </citation>
    <scope>IDENTIFICATION</scope>
</reference>
<dbReference type="Proteomes" id="UP000694545">
    <property type="component" value="Unplaced"/>
</dbReference>
<keyword evidence="4" id="KW-1185">Reference proteome</keyword>
<accession>A0A8D2JGF7</accession>
<proteinExistence type="predicted"/>
<dbReference type="PROSITE" id="PS00028">
    <property type="entry name" value="ZINC_FINGER_C2H2_1"/>
    <property type="match status" value="2"/>
</dbReference>
<evidence type="ECO:0000259" key="2">
    <source>
        <dbReference type="PROSITE" id="PS00028"/>
    </source>
</evidence>
<feature type="domain" description="C2H2-type" evidence="2">
    <location>
        <begin position="133"/>
        <end position="156"/>
    </location>
</feature>
<feature type="domain" description="C2H2-type" evidence="2">
    <location>
        <begin position="96"/>
        <end position="117"/>
    </location>
</feature>
<dbReference type="Gene3D" id="3.30.160.60">
    <property type="entry name" value="Classic Zinc Finger"/>
    <property type="match status" value="1"/>
</dbReference>
<feature type="compositionally biased region" description="Polar residues" evidence="1">
    <location>
        <begin position="171"/>
        <end position="185"/>
    </location>
</feature>
<name>A0A8D2JGF7_VARKO</name>
<reference evidence="3" key="1">
    <citation type="submission" date="2025-08" db="UniProtKB">
        <authorList>
            <consortium name="Ensembl"/>
        </authorList>
    </citation>
    <scope>IDENTIFICATION</scope>
</reference>
<dbReference type="SMART" id="SM00355">
    <property type="entry name" value="ZnF_C2H2"/>
    <property type="match status" value="3"/>
</dbReference>
<dbReference type="OMA" id="LEDYQHH"/>
<organism evidence="3 4">
    <name type="scientific">Varanus komodoensis</name>
    <name type="common">Komodo dragon</name>
    <dbReference type="NCBI Taxonomy" id="61221"/>
    <lineage>
        <taxon>Eukaryota</taxon>
        <taxon>Metazoa</taxon>
        <taxon>Chordata</taxon>
        <taxon>Craniata</taxon>
        <taxon>Vertebrata</taxon>
        <taxon>Euteleostomi</taxon>
        <taxon>Lepidosauria</taxon>
        <taxon>Squamata</taxon>
        <taxon>Bifurcata</taxon>
        <taxon>Unidentata</taxon>
        <taxon>Episquamata</taxon>
        <taxon>Toxicofera</taxon>
        <taxon>Anguimorpha</taxon>
        <taxon>Paleoanguimorpha</taxon>
        <taxon>Varanoidea</taxon>
        <taxon>Varanidae</taxon>
        <taxon>Varanus</taxon>
    </lineage>
</organism>
<evidence type="ECO:0000313" key="4">
    <source>
        <dbReference type="Proteomes" id="UP000694545"/>
    </source>
</evidence>
<protein>
    <submittedName>
        <fullName evidence="3">Zinc finger protein 511</fullName>
    </submittedName>
</protein>
<sequence>MPPAARPPLAGGGAASRALARPGAAGAALKRLPPSCPQDGDVHRHLCLRDAVASAAEAPERPRTSEMFCHATGCCQVFHTLESYEHHYNVLHRNVCSFCKRSFPSPHLLDIHILEWHDSLFQMMAEKRNMYQCLVESCPQKFKSSKDRRDHLVKVHQYPSDFRFDKTLKCKSSTKQTRPPLSESSVPMDVNDGDGKQAAADAMELGSSEPAVEHTLPPAEERALHAPVPEKRLYRSRIPRTICFGQGATRGFRCRKNQS</sequence>